<evidence type="ECO:0000313" key="2">
    <source>
        <dbReference type="Proteomes" id="UP001221757"/>
    </source>
</evidence>
<keyword evidence="2" id="KW-1185">Reference proteome</keyword>
<evidence type="ECO:0000313" key="1">
    <source>
        <dbReference type="EMBL" id="KAJ7688450.1"/>
    </source>
</evidence>
<protein>
    <submittedName>
        <fullName evidence="1">Uncharacterized protein</fullName>
    </submittedName>
</protein>
<name>A0AAD7GCW7_MYCRO</name>
<gene>
    <name evidence="1" type="ORF">B0H17DRAFT_1068782</name>
</gene>
<accession>A0AAD7GCW7</accession>
<dbReference type="Proteomes" id="UP001221757">
    <property type="component" value="Unassembled WGS sequence"/>
</dbReference>
<dbReference type="AlphaFoldDB" id="A0AAD7GCW7"/>
<organism evidence="1 2">
    <name type="scientific">Mycena rosella</name>
    <name type="common">Pink bonnet</name>
    <name type="synonym">Agaricus rosellus</name>
    <dbReference type="NCBI Taxonomy" id="1033263"/>
    <lineage>
        <taxon>Eukaryota</taxon>
        <taxon>Fungi</taxon>
        <taxon>Dikarya</taxon>
        <taxon>Basidiomycota</taxon>
        <taxon>Agaricomycotina</taxon>
        <taxon>Agaricomycetes</taxon>
        <taxon>Agaricomycetidae</taxon>
        <taxon>Agaricales</taxon>
        <taxon>Marasmiineae</taxon>
        <taxon>Mycenaceae</taxon>
        <taxon>Mycena</taxon>
    </lineage>
</organism>
<comment type="caution">
    <text evidence="1">The sequence shown here is derived from an EMBL/GenBank/DDBJ whole genome shotgun (WGS) entry which is preliminary data.</text>
</comment>
<proteinExistence type="predicted"/>
<dbReference type="EMBL" id="JARKIE010000079">
    <property type="protein sequence ID" value="KAJ7688450.1"/>
    <property type="molecule type" value="Genomic_DNA"/>
</dbReference>
<reference evidence="1" key="1">
    <citation type="submission" date="2023-03" db="EMBL/GenBank/DDBJ databases">
        <title>Massive genome expansion in bonnet fungi (Mycena s.s.) driven by repeated elements and novel gene families across ecological guilds.</title>
        <authorList>
            <consortium name="Lawrence Berkeley National Laboratory"/>
            <person name="Harder C.B."/>
            <person name="Miyauchi S."/>
            <person name="Viragh M."/>
            <person name="Kuo A."/>
            <person name="Thoen E."/>
            <person name="Andreopoulos B."/>
            <person name="Lu D."/>
            <person name="Skrede I."/>
            <person name="Drula E."/>
            <person name="Henrissat B."/>
            <person name="Morin E."/>
            <person name="Kohler A."/>
            <person name="Barry K."/>
            <person name="LaButti K."/>
            <person name="Morin E."/>
            <person name="Salamov A."/>
            <person name="Lipzen A."/>
            <person name="Mereny Z."/>
            <person name="Hegedus B."/>
            <person name="Baldrian P."/>
            <person name="Stursova M."/>
            <person name="Weitz H."/>
            <person name="Taylor A."/>
            <person name="Grigoriev I.V."/>
            <person name="Nagy L.G."/>
            <person name="Martin F."/>
            <person name="Kauserud H."/>
        </authorList>
    </citation>
    <scope>NUCLEOTIDE SEQUENCE</scope>
    <source>
        <strain evidence="1">CBHHK067</strain>
    </source>
</reference>
<sequence>MLTLWNSKLTTFEETVWRGKAGRGREEIEGLRSLLKEMLAKAEAVSAAWLVEKVRMRTVNGQEERKDRPEQLRYILEGYQGCDGEGEVERYGQDLLAKWLKK</sequence>